<name>A0A852V2F6_9ACTN</name>
<sequence length="119" mass="13437">MGDTKKVDDFLSKLDHPMKAEIVAVRDIIAKVSPDIEEDIKWGGPSFFYKEDMASLNPRVKNYVPVIFHKGSLLSDETGLLEAGPKGRAYVKFHSMAEVEAGRETLEKLVNDWIKIMDQ</sequence>
<organism evidence="2 3">
    <name type="scientific">Streptosporangium sandarakinum</name>
    <dbReference type="NCBI Taxonomy" id="1260955"/>
    <lineage>
        <taxon>Bacteria</taxon>
        <taxon>Bacillati</taxon>
        <taxon>Actinomycetota</taxon>
        <taxon>Actinomycetes</taxon>
        <taxon>Streptosporangiales</taxon>
        <taxon>Streptosporangiaceae</taxon>
        <taxon>Streptosporangium</taxon>
    </lineage>
</organism>
<evidence type="ECO:0000313" key="3">
    <source>
        <dbReference type="Proteomes" id="UP000576393"/>
    </source>
</evidence>
<dbReference type="SUPFAM" id="SSF159888">
    <property type="entry name" value="YdhG-like"/>
    <property type="match status" value="1"/>
</dbReference>
<dbReference type="Proteomes" id="UP000576393">
    <property type="component" value="Unassembled WGS sequence"/>
</dbReference>
<keyword evidence="3" id="KW-1185">Reference proteome</keyword>
<gene>
    <name evidence="2" type="ORF">HDA43_002530</name>
</gene>
<dbReference type="EMBL" id="JACCCO010000001">
    <property type="protein sequence ID" value="NYF40371.1"/>
    <property type="molecule type" value="Genomic_DNA"/>
</dbReference>
<proteinExistence type="predicted"/>
<accession>A0A852V2F6</accession>
<comment type="caution">
    <text evidence="2">The sequence shown here is derived from an EMBL/GenBank/DDBJ whole genome shotgun (WGS) entry which is preliminary data.</text>
</comment>
<dbReference type="AlphaFoldDB" id="A0A852V2F6"/>
<dbReference type="RefSeq" id="WP_179820064.1">
    <property type="nucleotide sequence ID" value="NZ_CP192034.1"/>
</dbReference>
<dbReference type="InterPro" id="IPR014922">
    <property type="entry name" value="YdhG-like"/>
</dbReference>
<dbReference type="Pfam" id="PF08818">
    <property type="entry name" value="DUF1801"/>
    <property type="match status" value="1"/>
</dbReference>
<protein>
    <recommendedName>
        <fullName evidence="1">YdhG-like domain-containing protein</fullName>
    </recommendedName>
</protein>
<evidence type="ECO:0000313" key="2">
    <source>
        <dbReference type="EMBL" id="NYF40371.1"/>
    </source>
</evidence>
<feature type="domain" description="YdhG-like" evidence="1">
    <location>
        <begin position="19"/>
        <end position="114"/>
    </location>
</feature>
<evidence type="ECO:0000259" key="1">
    <source>
        <dbReference type="Pfam" id="PF08818"/>
    </source>
</evidence>
<reference evidence="2 3" key="1">
    <citation type="submission" date="2020-07" db="EMBL/GenBank/DDBJ databases">
        <title>Sequencing the genomes of 1000 actinobacteria strains.</title>
        <authorList>
            <person name="Klenk H.-P."/>
        </authorList>
    </citation>
    <scope>NUCLEOTIDE SEQUENCE [LARGE SCALE GENOMIC DNA]</scope>
    <source>
        <strain evidence="2 3">DSM 45763</strain>
    </source>
</reference>
<dbReference type="Gene3D" id="3.90.1150.200">
    <property type="match status" value="1"/>
</dbReference>